<comment type="subcellular location">
    <subcellularLocation>
        <location evidence="1">Membrane</location>
        <topology evidence="1">Multi-pass membrane protein</topology>
    </subcellularLocation>
</comment>
<dbReference type="AlphaFoldDB" id="A0AAN8XTM1"/>
<feature type="region of interest" description="Disordered" evidence="11">
    <location>
        <begin position="327"/>
        <end position="347"/>
    </location>
</feature>
<dbReference type="GO" id="GO:0035336">
    <property type="term" value="P:long-chain fatty-acyl-CoA metabolic process"/>
    <property type="evidence" value="ECO:0007669"/>
    <property type="project" value="TreeGrafter"/>
</dbReference>
<evidence type="ECO:0000256" key="2">
    <source>
        <dbReference type="ARBA" id="ARBA00005928"/>
    </source>
</evidence>
<evidence type="ECO:0000259" key="13">
    <source>
        <dbReference type="Pfam" id="PF07993"/>
    </source>
</evidence>
<dbReference type="InterPro" id="IPR033640">
    <property type="entry name" value="FAR_C"/>
</dbReference>
<evidence type="ECO:0000256" key="3">
    <source>
        <dbReference type="ARBA" id="ARBA00022516"/>
    </source>
</evidence>
<evidence type="ECO:0000313" key="14">
    <source>
        <dbReference type="EMBL" id="KAK6644997.1"/>
    </source>
</evidence>
<keyword evidence="3 10" id="KW-0444">Lipid biosynthesis</keyword>
<evidence type="ECO:0000256" key="9">
    <source>
        <dbReference type="ARBA" id="ARBA00052530"/>
    </source>
</evidence>
<dbReference type="Pfam" id="PF07993">
    <property type="entry name" value="NAD_binding_4"/>
    <property type="match status" value="1"/>
</dbReference>
<dbReference type="CDD" id="cd09071">
    <property type="entry name" value="FAR_C"/>
    <property type="match status" value="1"/>
</dbReference>
<dbReference type="Proteomes" id="UP001372834">
    <property type="component" value="Unassembled WGS sequence"/>
</dbReference>
<dbReference type="GO" id="GO:0016020">
    <property type="term" value="C:membrane"/>
    <property type="evidence" value="ECO:0007669"/>
    <property type="project" value="UniProtKB-SubCell"/>
</dbReference>
<evidence type="ECO:0000256" key="6">
    <source>
        <dbReference type="ARBA" id="ARBA00022989"/>
    </source>
</evidence>
<accession>A0AAN8XTM1</accession>
<dbReference type="SUPFAM" id="SSF51735">
    <property type="entry name" value="NAD(P)-binding Rossmann-fold domains"/>
    <property type="match status" value="1"/>
</dbReference>
<comment type="similarity">
    <text evidence="2 10">Belongs to the fatty acyl-CoA reductase family.</text>
</comment>
<evidence type="ECO:0000256" key="4">
    <source>
        <dbReference type="ARBA" id="ARBA00022692"/>
    </source>
</evidence>
<reference evidence="14 15" key="1">
    <citation type="submission" date="2023-10" db="EMBL/GenBank/DDBJ databases">
        <title>Genomes of two closely related lineages of the louse Polyplax serrata with different host specificities.</title>
        <authorList>
            <person name="Martinu J."/>
            <person name="Tarabai H."/>
            <person name="Stefka J."/>
            <person name="Hypsa V."/>
        </authorList>
    </citation>
    <scope>NUCLEOTIDE SEQUENCE [LARGE SCALE GENOMIC DNA]</scope>
    <source>
        <strain evidence="14">HR10_N</strain>
    </source>
</reference>
<feature type="domain" description="Thioester reductase (TE)" evidence="13">
    <location>
        <begin position="41"/>
        <end position="310"/>
    </location>
</feature>
<evidence type="ECO:0000259" key="12">
    <source>
        <dbReference type="Pfam" id="PF03015"/>
    </source>
</evidence>
<protein>
    <recommendedName>
        <fullName evidence="10">Fatty acyl-CoA reductase</fullName>
        <ecNumber evidence="10">1.2.1.84</ecNumber>
    </recommendedName>
</protein>
<keyword evidence="6" id="KW-1133">Transmembrane helix</keyword>
<keyword evidence="8" id="KW-0472">Membrane</keyword>
<dbReference type="EMBL" id="JAWJWE010000001">
    <property type="protein sequence ID" value="KAK6644997.1"/>
    <property type="molecule type" value="Genomic_DNA"/>
</dbReference>
<dbReference type="Pfam" id="PF03015">
    <property type="entry name" value="Sterile"/>
    <property type="match status" value="1"/>
</dbReference>
<evidence type="ECO:0000256" key="5">
    <source>
        <dbReference type="ARBA" id="ARBA00022857"/>
    </source>
</evidence>
<dbReference type="PANTHER" id="PTHR11011">
    <property type="entry name" value="MALE STERILITY PROTEIN 2-RELATED"/>
    <property type="match status" value="1"/>
</dbReference>
<feature type="domain" description="Fatty acyl-CoA reductase C-terminal" evidence="12">
    <location>
        <begin position="408"/>
        <end position="500"/>
    </location>
</feature>
<evidence type="ECO:0000256" key="11">
    <source>
        <dbReference type="SAM" id="MobiDB-lite"/>
    </source>
</evidence>
<name>A0AAN8XTM1_POLSC</name>
<sequence>MNVAEVRDFLAEDFIKQEEELREQSNPSEIQKFYEGTTILLTGATGFVGKILLEKLLRSCTTVKRIYVLLRSKKGKSIEKRMQEELEEPVYEMLLRKQPGILKKMTLINSDLTQDEILSEEDRRMLVKEVDIVFHCAATVRFDEKLRQAVNINVKSTKYLLDMAREMSNLKAFIHVSTAYANCIMTEIPEKIIPLKYDYKKIVELVNLLDDDVLERITPEILEKWQNTYVFTKAVAEYTVKEYGKGLPVGVFRPSIVTSTAKEPLIGWANNYYGPQGVVFGAGIGLLRVLYCDPKIIADMVPVDLVSNAIIAFGWDIAQTKGDNPNFEQLSWREDGRDENGNGNDRTDTDDITVMNYVSSNNNPIQWDTFMDHNYKVRYESYSKLMLWHSCLTLTGNYYSYQVQKFFFHLVPAVIVDAIAILLGKKPMLWKAYKKIHKFSRIISYFCLNQFKFEEKTPMIVWNKMSDRDKEIFYFNIADLNWTDYLDQYLKGLRVYLAKDDMSTLPEGRRKAVK</sequence>
<evidence type="ECO:0000256" key="1">
    <source>
        <dbReference type="ARBA" id="ARBA00004141"/>
    </source>
</evidence>
<organism evidence="14 15">
    <name type="scientific">Polyplax serrata</name>
    <name type="common">Common mouse louse</name>
    <dbReference type="NCBI Taxonomy" id="468196"/>
    <lineage>
        <taxon>Eukaryota</taxon>
        <taxon>Metazoa</taxon>
        <taxon>Ecdysozoa</taxon>
        <taxon>Arthropoda</taxon>
        <taxon>Hexapoda</taxon>
        <taxon>Insecta</taxon>
        <taxon>Pterygota</taxon>
        <taxon>Neoptera</taxon>
        <taxon>Paraneoptera</taxon>
        <taxon>Psocodea</taxon>
        <taxon>Troctomorpha</taxon>
        <taxon>Phthiraptera</taxon>
        <taxon>Anoplura</taxon>
        <taxon>Polyplacidae</taxon>
        <taxon>Polyplax</taxon>
    </lineage>
</organism>
<dbReference type="PANTHER" id="PTHR11011:SF60">
    <property type="entry name" value="FATTY ACYL-COA REDUCTASE-RELATED"/>
    <property type="match status" value="1"/>
</dbReference>
<dbReference type="InterPro" id="IPR036291">
    <property type="entry name" value="NAD(P)-bd_dom_sf"/>
</dbReference>
<dbReference type="GO" id="GO:0080019">
    <property type="term" value="F:alcohol-forming very long-chain fatty acyl-CoA reductase activity"/>
    <property type="evidence" value="ECO:0007669"/>
    <property type="project" value="InterPro"/>
</dbReference>
<dbReference type="EC" id="1.2.1.84" evidence="10"/>
<evidence type="ECO:0000256" key="8">
    <source>
        <dbReference type="ARBA" id="ARBA00023136"/>
    </source>
</evidence>
<evidence type="ECO:0000313" key="15">
    <source>
        <dbReference type="Proteomes" id="UP001372834"/>
    </source>
</evidence>
<proteinExistence type="inferred from homology"/>
<dbReference type="InterPro" id="IPR013120">
    <property type="entry name" value="FAR_NAD-bd"/>
</dbReference>
<keyword evidence="5 10" id="KW-0521">NADP</keyword>
<dbReference type="CDD" id="cd05236">
    <property type="entry name" value="FAR-N_SDR_e"/>
    <property type="match status" value="1"/>
</dbReference>
<dbReference type="GO" id="GO:0102965">
    <property type="term" value="F:alcohol-forming long-chain fatty acyl-CoA reductase activity"/>
    <property type="evidence" value="ECO:0007669"/>
    <property type="project" value="UniProtKB-EC"/>
</dbReference>
<comment type="catalytic activity">
    <reaction evidence="9 10">
        <text>a long-chain fatty acyl-CoA + 2 NADPH + 2 H(+) = a long-chain primary fatty alcohol + 2 NADP(+) + CoA</text>
        <dbReference type="Rhea" id="RHEA:52716"/>
        <dbReference type="ChEBI" id="CHEBI:15378"/>
        <dbReference type="ChEBI" id="CHEBI:57287"/>
        <dbReference type="ChEBI" id="CHEBI:57783"/>
        <dbReference type="ChEBI" id="CHEBI:58349"/>
        <dbReference type="ChEBI" id="CHEBI:77396"/>
        <dbReference type="ChEBI" id="CHEBI:83139"/>
        <dbReference type="EC" id="1.2.1.84"/>
    </reaction>
</comment>
<feature type="compositionally biased region" description="Basic and acidic residues" evidence="11">
    <location>
        <begin position="331"/>
        <end position="347"/>
    </location>
</feature>
<evidence type="ECO:0000256" key="10">
    <source>
        <dbReference type="RuleBase" id="RU363097"/>
    </source>
</evidence>
<dbReference type="InterPro" id="IPR026055">
    <property type="entry name" value="FAR"/>
</dbReference>
<evidence type="ECO:0000256" key="7">
    <source>
        <dbReference type="ARBA" id="ARBA00023098"/>
    </source>
</evidence>
<keyword evidence="10" id="KW-0560">Oxidoreductase</keyword>
<keyword evidence="4" id="KW-0812">Transmembrane</keyword>
<gene>
    <name evidence="14" type="ORF">RUM43_001273</name>
</gene>
<keyword evidence="7 10" id="KW-0443">Lipid metabolism</keyword>
<comment type="caution">
    <text evidence="14">The sequence shown here is derived from an EMBL/GenBank/DDBJ whole genome shotgun (WGS) entry which is preliminary data.</text>
</comment>
<comment type="function">
    <text evidence="10">Catalyzes the reduction of fatty acyl-CoA to fatty alcohols.</text>
</comment>
<dbReference type="GO" id="GO:0005777">
    <property type="term" value="C:peroxisome"/>
    <property type="evidence" value="ECO:0007669"/>
    <property type="project" value="TreeGrafter"/>
</dbReference>
<dbReference type="FunFam" id="3.40.50.720:FF:000143">
    <property type="entry name" value="Fatty acyl-CoA reductase"/>
    <property type="match status" value="1"/>
</dbReference>
<dbReference type="Gene3D" id="3.40.50.720">
    <property type="entry name" value="NAD(P)-binding Rossmann-like Domain"/>
    <property type="match status" value="1"/>
</dbReference>